<gene>
    <name evidence="1" type="ORF">BDV98DRAFT_559178</name>
</gene>
<dbReference type="OrthoDB" id="40579at2759"/>
<dbReference type="SFLD" id="SFLDG01129">
    <property type="entry name" value="C1.5:_HAD__Beta-PGM__Phosphata"/>
    <property type="match status" value="1"/>
</dbReference>
<sequence>MTTITVDAILFDMDGTLIDSTPGVLQAWAIFSKDYNLGDPAEIAHSAHGRRLYDTLKELCKLDDEVKLQAEIVRFEEAVINGGPFALPGALDLIQQLITGAPIGKFGWTIVTSATNVYTPSALAKCLVPLPSAGYITSNDVSNGKPHPDPYLAGAKKCGVDATNCLVIEDAIAGLKAGKNAGSKTLAVCTSTPREVISASDANPDFIVEDLTRVSAKWVGQKIELTIAA</sequence>
<dbReference type="SFLD" id="SFLDS00003">
    <property type="entry name" value="Haloacid_Dehalogenase"/>
    <property type="match status" value="1"/>
</dbReference>
<accession>A0A5C3QY73</accession>
<keyword evidence="2" id="KW-1185">Reference proteome</keyword>
<dbReference type="PANTHER" id="PTHR43481">
    <property type="entry name" value="FRUCTOSE-1-PHOSPHATE PHOSPHATASE"/>
    <property type="match status" value="1"/>
</dbReference>
<proteinExistence type="predicted"/>
<dbReference type="PANTHER" id="PTHR43481:SF4">
    <property type="entry name" value="GLYCEROL-1-PHOSPHATE PHOSPHOHYDROLASE 1-RELATED"/>
    <property type="match status" value="1"/>
</dbReference>
<evidence type="ECO:0000313" key="1">
    <source>
        <dbReference type="EMBL" id="TFL06297.1"/>
    </source>
</evidence>
<dbReference type="Gene3D" id="1.10.150.240">
    <property type="entry name" value="Putative phosphatase, domain 2"/>
    <property type="match status" value="1"/>
</dbReference>
<dbReference type="Gene3D" id="3.40.50.1000">
    <property type="entry name" value="HAD superfamily/HAD-like"/>
    <property type="match status" value="1"/>
</dbReference>
<reference evidence="1 2" key="1">
    <citation type="journal article" date="2019" name="Nat. Ecol. Evol.">
        <title>Megaphylogeny resolves global patterns of mushroom evolution.</title>
        <authorList>
            <person name="Varga T."/>
            <person name="Krizsan K."/>
            <person name="Foldi C."/>
            <person name="Dima B."/>
            <person name="Sanchez-Garcia M."/>
            <person name="Sanchez-Ramirez S."/>
            <person name="Szollosi G.J."/>
            <person name="Szarkandi J.G."/>
            <person name="Papp V."/>
            <person name="Albert L."/>
            <person name="Andreopoulos W."/>
            <person name="Angelini C."/>
            <person name="Antonin V."/>
            <person name="Barry K.W."/>
            <person name="Bougher N.L."/>
            <person name="Buchanan P."/>
            <person name="Buyck B."/>
            <person name="Bense V."/>
            <person name="Catcheside P."/>
            <person name="Chovatia M."/>
            <person name="Cooper J."/>
            <person name="Damon W."/>
            <person name="Desjardin D."/>
            <person name="Finy P."/>
            <person name="Geml J."/>
            <person name="Haridas S."/>
            <person name="Hughes K."/>
            <person name="Justo A."/>
            <person name="Karasinski D."/>
            <person name="Kautmanova I."/>
            <person name="Kiss B."/>
            <person name="Kocsube S."/>
            <person name="Kotiranta H."/>
            <person name="LaButti K.M."/>
            <person name="Lechner B.E."/>
            <person name="Liimatainen K."/>
            <person name="Lipzen A."/>
            <person name="Lukacs Z."/>
            <person name="Mihaltcheva S."/>
            <person name="Morgado L.N."/>
            <person name="Niskanen T."/>
            <person name="Noordeloos M.E."/>
            <person name="Ohm R.A."/>
            <person name="Ortiz-Santana B."/>
            <person name="Ovrebo C."/>
            <person name="Racz N."/>
            <person name="Riley R."/>
            <person name="Savchenko A."/>
            <person name="Shiryaev A."/>
            <person name="Soop K."/>
            <person name="Spirin V."/>
            <person name="Szebenyi C."/>
            <person name="Tomsovsky M."/>
            <person name="Tulloss R.E."/>
            <person name="Uehling J."/>
            <person name="Grigoriev I.V."/>
            <person name="Vagvolgyi C."/>
            <person name="Papp T."/>
            <person name="Martin F.M."/>
            <person name="Miettinen O."/>
            <person name="Hibbett D.S."/>
            <person name="Nagy L.G."/>
        </authorList>
    </citation>
    <scope>NUCLEOTIDE SEQUENCE [LARGE SCALE GENOMIC DNA]</scope>
    <source>
        <strain evidence="1 2">CBS 309.79</strain>
    </source>
</reference>
<protein>
    <submittedName>
        <fullName evidence="1">HAD-like protein</fullName>
    </submittedName>
</protein>
<dbReference type="Pfam" id="PF00702">
    <property type="entry name" value="Hydrolase"/>
    <property type="match status" value="1"/>
</dbReference>
<dbReference type="SUPFAM" id="SSF56784">
    <property type="entry name" value="HAD-like"/>
    <property type="match status" value="1"/>
</dbReference>
<dbReference type="GO" id="GO:0050308">
    <property type="term" value="F:sugar-phosphatase activity"/>
    <property type="evidence" value="ECO:0007669"/>
    <property type="project" value="TreeGrafter"/>
</dbReference>
<dbReference type="STRING" id="1884261.A0A5C3QY73"/>
<organism evidence="1 2">
    <name type="scientific">Pterulicium gracile</name>
    <dbReference type="NCBI Taxonomy" id="1884261"/>
    <lineage>
        <taxon>Eukaryota</taxon>
        <taxon>Fungi</taxon>
        <taxon>Dikarya</taxon>
        <taxon>Basidiomycota</taxon>
        <taxon>Agaricomycotina</taxon>
        <taxon>Agaricomycetes</taxon>
        <taxon>Agaricomycetidae</taxon>
        <taxon>Agaricales</taxon>
        <taxon>Pleurotineae</taxon>
        <taxon>Pterulaceae</taxon>
        <taxon>Pterulicium</taxon>
    </lineage>
</organism>
<dbReference type="InterPro" id="IPR036412">
    <property type="entry name" value="HAD-like_sf"/>
</dbReference>
<dbReference type="InterPro" id="IPR023198">
    <property type="entry name" value="PGP-like_dom2"/>
</dbReference>
<dbReference type="NCBIfam" id="TIGR01509">
    <property type="entry name" value="HAD-SF-IA-v3"/>
    <property type="match status" value="1"/>
</dbReference>
<dbReference type="InterPro" id="IPR006439">
    <property type="entry name" value="HAD-SF_hydro_IA"/>
</dbReference>
<name>A0A5C3QY73_9AGAR</name>
<evidence type="ECO:0000313" key="2">
    <source>
        <dbReference type="Proteomes" id="UP000305067"/>
    </source>
</evidence>
<dbReference type="InterPro" id="IPR023214">
    <property type="entry name" value="HAD_sf"/>
</dbReference>
<dbReference type="InterPro" id="IPR051806">
    <property type="entry name" value="HAD-like_SPP"/>
</dbReference>
<dbReference type="Proteomes" id="UP000305067">
    <property type="component" value="Unassembled WGS sequence"/>
</dbReference>
<dbReference type="AlphaFoldDB" id="A0A5C3QY73"/>
<dbReference type="EMBL" id="ML178815">
    <property type="protein sequence ID" value="TFL06297.1"/>
    <property type="molecule type" value="Genomic_DNA"/>
</dbReference>